<name>A0ACC2F4K5_DALPE</name>
<keyword evidence="2" id="KW-1185">Reference proteome</keyword>
<dbReference type="EMBL" id="CM055761">
    <property type="protein sequence ID" value="KAJ7986259.1"/>
    <property type="molecule type" value="Genomic_DNA"/>
</dbReference>
<comment type="caution">
    <text evidence="1">The sequence shown here is derived from an EMBL/GenBank/DDBJ whole genome shotgun (WGS) entry which is preliminary data.</text>
</comment>
<reference evidence="1" key="1">
    <citation type="submission" date="2021-05" db="EMBL/GenBank/DDBJ databases">
        <authorList>
            <person name="Pan Q."/>
            <person name="Jouanno E."/>
            <person name="Zahm M."/>
            <person name="Klopp C."/>
            <person name="Cabau C."/>
            <person name="Louis A."/>
            <person name="Berthelot C."/>
            <person name="Parey E."/>
            <person name="Roest Crollius H."/>
            <person name="Montfort J."/>
            <person name="Robinson-Rechavi M."/>
            <person name="Bouchez O."/>
            <person name="Lampietro C."/>
            <person name="Lopez Roques C."/>
            <person name="Donnadieu C."/>
            <person name="Postlethwait J."/>
            <person name="Bobe J."/>
            <person name="Dillon D."/>
            <person name="Chandos A."/>
            <person name="von Hippel F."/>
            <person name="Guiguen Y."/>
        </authorList>
    </citation>
    <scope>NUCLEOTIDE SEQUENCE</scope>
    <source>
        <strain evidence="1">YG-Jan2019</strain>
    </source>
</reference>
<proteinExistence type="predicted"/>
<accession>A0ACC2F4K5</accession>
<evidence type="ECO:0000313" key="1">
    <source>
        <dbReference type="EMBL" id="KAJ7986259.1"/>
    </source>
</evidence>
<dbReference type="Proteomes" id="UP001157502">
    <property type="component" value="Chromosome 34"/>
</dbReference>
<protein>
    <submittedName>
        <fullName evidence="1">Uncharacterized protein</fullName>
    </submittedName>
</protein>
<organism evidence="1 2">
    <name type="scientific">Dallia pectoralis</name>
    <name type="common">Alaska blackfish</name>
    <dbReference type="NCBI Taxonomy" id="75939"/>
    <lineage>
        <taxon>Eukaryota</taxon>
        <taxon>Metazoa</taxon>
        <taxon>Chordata</taxon>
        <taxon>Craniata</taxon>
        <taxon>Vertebrata</taxon>
        <taxon>Euteleostomi</taxon>
        <taxon>Actinopterygii</taxon>
        <taxon>Neopterygii</taxon>
        <taxon>Teleostei</taxon>
        <taxon>Protacanthopterygii</taxon>
        <taxon>Esociformes</taxon>
        <taxon>Umbridae</taxon>
        <taxon>Dallia</taxon>
    </lineage>
</organism>
<gene>
    <name evidence="1" type="ORF">DPEC_G00338090</name>
</gene>
<evidence type="ECO:0000313" key="2">
    <source>
        <dbReference type="Proteomes" id="UP001157502"/>
    </source>
</evidence>
<sequence length="224" mass="24622">MWLNTCARPREPSEGCTLPDRVPAVLDKLIEALERQGLESESLYQTSSDSTGPPELRQALDTDPVSVNLDQYEVAVLSDTLRAFLHDLPFPIIPAVVYSELVYTAQETQSIEECGEKLKRILESPSVPHVNHKLLVLLVRHLVRVAQSGAQNQAIPRLLGQAFSEVIFKHSHLSADVNPEQHMKIMEALIVAGGLMELQEAPAPESTLARVKGQASPFGHAINP</sequence>